<evidence type="ECO:0000313" key="2">
    <source>
        <dbReference type="EnsemblPlants" id="HORVU.MOREX.r3.3HG0227840.1"/>
    </source>
</evidence>
<dbReference type="PANTHER" id="PTHR11697:SF230">
    <property type="entry name" value="ZINC FINGER, MYM DOMAIN CONTAINING 1"/>
    <property type="match status" value="1"/>
</dbReference>
<organism evidence="2 3">
    <name type="scientific">Hordeum vulgare subsp. vulgare</name>
    <name type="common">Domesticated barley</name>
    <dbReference type="NCBI Taxonomy" id="112509"/>
    <lineage>
        <taxon>Eukaryota</taxon>
        <taxon>Viridiplantae</taxon>
        <taxon>Streptophyta</taxon>
        <taxon>Embryophyta</taxon>
        <taxon>Tracheophyta</taxon>
        <taxon>Spermatophyta</taxon>
        <taxon>Magnoliopsida</taxon>
        <taxon>Liliopsida</taxon>
        <taxon>Poales</taxon>
        <taxon>Poaceae</taxon>
        <taxon>BOP clade</taxon>
        <taxon>Pooideae</taxon>
        <taxon>Triticodae</taxon>
        <taxon>Triticeae</taxon>
        <taxon>Hordeinae</taxon>
        <taxon>Hordeum</taxon>
    </lineage>
</organism>
<reference evidence="2" key="2">
    <citation type="submission" date="2020-10" db="EMBL/GenBank/DDBJ databases">
        <authorList>
            <person name="Scholz U."/>
            <person name="Mascher M."/>
            <person name="Fiebig A."/>
        </authorList>
    </citation>
    <scope>NUCLEOTIDE SEQUENCE [LARGE SCALE GENOMIC DNA]</scope>
    <source>
        <strain evidence="2">cv. Morex</strain>
    </source>
</reference>
<protein>
    <recommendedName>
        <fullName evidence="1">DUF4371 domain-containing protein</fullName>
    </recommendedName>
</protein>
<reference evidence="2" key="3">
    <citation type="submission" date="2022-01" db="UniProtKB">
        <authorList>
            <consortium name="EnsemblPlants"/>
        </authorList>
    </citation>
    <scope>IDENTIFICATION</scope>
    <source>
        <strain evidence="2">subsp. vulgare</strain>
    </source>
</reference>
<dbReference type="PANTHER" id="PTHR11697">
    <property type="entry name" value="GENERAL TRANSCRIPTION FACTOR 2-RELATED ZINC FINGER PROTEIN"/>
    <property type="match status" value="1"/>
</dbReference>
<dbReference type="InterPro" id="IPR012337">
    <property type="entry name" value="RNaseH-like_sf"/>
</dbReference>
<dbReference type="InterPro" id="IPR025398">
    <property type="entry name" value="DUF4371"/>
</dbReference>
<proteinExistence type="predicted"/>
<dbReference type="SUPFAM" id="SSF53098">
    <property type="entry name" value="Ribonuclease H-like"/>
    <property type="match status" value="1"/>
</dbReference>
<dbReference type="EnsemblPlants" id="HORVU.MOREX.r3.3HG0227840.1">
    <property type="protein sequence ID" value="HORVU.MOREX.r3.3HG0227840.1"/>
    <property type="gene ID" value="HORVU.MOREX.r3.3HG0227840"/>
</dbReference>
<dbReference type="InterPro" id="IPR055298">
    <property type="entry name" value="AtLOH3-like"/>
</dbReference>
<feature type="domain" description="DUF4371" evidence="1">
    <location>
        <begin position="9"/>
        <end position="136"/>
    </location>
</feature>
<reference evidence="3" key="1">
    <citation type="journal article" date="2012" name="Nature">
        <title>A physical, genetic and functional sequence assembly of the barley genome.</title>
        <authorList>
            <consortium name="The International Barley Genome Sequencing Consortium"/>
            <person name="Mayer K.F."/>
            <person name="Waugh R."/>
            <person name="Brown J.W."/>
            <person name="Schulman A."/>
            <person name="Langridge P."/>
            <person name="Platzer M."/>
            <person name="Fincher G.B."/>
            <person name="Muehlbauer G.J."/>
            <person name="Sato K."/>
            <person name="Close T.J."/>
            <person name="Wise R.P."/>
            <person name="Stein N."/>
        </authorList>
    </citation>
    <scope>NUCLEOTIDE SEQUENCE [LARGE SCALE GENOMIC DNA]</scope>
    <source>
        <strain evidence="3">cv. Morex</strain>
    </source>
</reference>
<name>A0A8I6X3T5_HORVV</name>
<sequence>MLDWYKARKEEVRIAFDELCPGNAQMISSTIQKQLAKSCGDAVRRAIKQEMGDNLFSVLVDESRDISVKEQMALVVRYMNKGEVIERFLGIKHVKETTSEALKKALVEVLGKNGLLIANLRGQGYDGASNMRGEFNSVQKLVRDENPYAFYMHCFAHRLQLVVVAVSRCCSSIEDFFEYVTLIVNAAGSSCKRKDILLDQQRINLLAKLESGEIFSGRGKNQETSLARPGDTRWGSHYKTLARIESMWDAVIEVLTIVHEDERNPSRAGGLVQIMESFSFVFIMKLMLQILRITNQLSQLLQRKDQNIVQAMSLVTDVKSSLANLRNHGWEPLFEDVKIFCNANDIPVPNMDEVVPRFGRSRKGGRNNVTQEHFFRVDTFFAAIDSITTKLDHRFNDMASELLCGFACLDPRDSFSKFDLDKVAKLIDIYDADFSNDDRKRIKIELELFINHMRRHDDFRVCHDLATLAKKMFKLEKNIMFPMVYRLIELGLLLPVATASVERAFSAMKIIKTDLRSKMSNGWLDDLMVCYIEREIFKGIDLAEIKKEFQHKGRRMPLPRSI</sequence>
<accession>A0A8I6X3T5</accession>
<evidence type="ECO:0000313" key="3">
    <source>
        <dbReference type="Proteomes" id="UP000011116"/>
    </source>
</evidence>
<evidence type="ECO:0000259" key="1">
    <source>
        <dbReference type="Pfam" id="PF14291"/>
    </source>
</evidence>
<keyword evidence="3" id="KW-1185">Reference proteome</keyword>
<dbReference type="AlphaFoldDB" id="A0A8I6X3T5"/>
<dbReference type="Proteomes" id="UP000011116">
    <property type="component" value="Chromosome 3H"/>
</dbReference>
<dbReference type="Gramene" id="HORVU.MOREX.r3.3HG0227840.1">
    <property type="protein sequence ID" value="HORVU.MOREX.r3.3HG0227840.1"/>
    <property type="gene ID" value="HORVU.MOREX.r3.3HG0227840"/>
</dbReference>
<dbReference type="Pfam" id="PF14291">
    <property type="entry name" value="DUF4371"/>
    <property type="match status" value="1"/>
</dbReference>